<evidence type="ECO:0000313" key="2">
    <source>
        <dbReference type="EMBL" id="MFC0681665.1"/>
    </source>
</evidence>
<dbReference type="EMBL" id="JBHLTG010000009">
    <property type="protein sequence ID" value="MFC0681665.1"/>
    <property type="molecule type" value="Genomic_DNA"/>
</dbReference>
<reference evidence="2 3" key="1">
    <citation type="submission" date="2024-09" db="EMBL/GenBank/DDBJ databases">
        <authorList>
            <person name="Sun Q."/>
            <person name="Mori K."/>
        </authorList>
    </citation>
    <scope>NUCLEOTIDE SEQUENCE [LARGE SCALE GENOMIC DNA]</scope>
    <source>
        <strain evidence="2 3">KCTC 23076</strain>
    </source>
</reference>
<sequence length="109" mass="10879">MSFPEGPPTDAPQRYATDGRDAEGTSPTAEPEDSTSAALQSKDPSATVIGAAAAARPTAEAHPGGDPDDLDQADRDQTDQDDTQSKRASKPGGALGPGNTATGAGTSLD</sequence>
<accession>A0ABV6RXF2</accession>
<evidence type="ECO:0000256" key="1">
    <source>
        <dbReference type="SAM" id="MobiDB-lite"/>
    </source>
</evidence>
<feature type="compositionally biased region" description="Polar residues" evidence="1">
    <location>
        <begin position="99"/>
        <end position="109"/>
    </location>
</feature>
<feature type="compositionally biased region" description="Pro residues" evidence="1">
    <location>
        <begin position="1"/>
        <end position="10"/>
    </location>
</feature>
<comment type="caution">
    <text evidence="2">The sequence shown here is derived from an EMBL/GenBank/DDBJ whole genome shotgun (WGS) entry which is preliminary data.</text>
</comment>
<protein>
    <submittedName>
        <fullName evidence="2">Uncharacterized protein</fullName>
    </submittedName>
</protein>
<organism evidence="2 3">
    <name type="scientific">Lysobacter korlensis</name>
    <dbReference type="NCBI Taxonomy" id="553636"/>
    <lineage>
        <taxon>Bacteria</taxon>
        <taxon>Pseudomonadati</taxon>
        <taxon>Pseudomonadota</taxon>
        <taxon>Gammaproteobacteria</taxon>
        <taxon>Lysobacterales</taxon>
        <taxon>Lysobacteraceae</taxon>
        <taxon>Lysobacter</taxon>
    </lineage>
</organism>
<proteinExistence type="predicted"/>
<feature type="region of interest" description="Disordered" evidence="1">
    <location>
        <begin position="1"/>
        <end position="109"/>
    </location>
</feature>
<evidence type="ECO:0000313" key="3">
    <source>
        <dbReference type="Proteomes" id="UP001589896"/>
    </source>
</evidence>
<name>A0ABV6RXF2_9GAMM</name>
<gene>
    <name evidence="2" type="ORF">ACFFGH_27865</name>
</gene>
<keyword evidence="3" id="KW-1185">Reference proteome</keyword>
<dbReference type="Proteomes" id="UP001589896">
    <property type="component" value="Unassembled WGS sequence"/>
</dbReference>
<feature type="compositionally biased region" description="Low complexity" evidence="1">
    <location>
        <begin position="46"/>
        <end position="61"/>
    </location>
</feature>
<dbReference type="RefSeq" id="WP_386674702.1">
    <property type="nucleotide sequence ID" value="NZ_JBHLTG010000009.1"/>
</dbReference>
<feature type="compositionally biased region" description="Polar residues" evidence="1">
    <location>
        <begin position="34"/>
        <end position="44"/>
    </location>
</feature>